<protein>
    <submittedName>
        <fullName evidence="2">Uncharacterized protein</fullName>
    </submittedName>
</protein>
<feature type="compositionally biased region" description="Polar residues" evidence="1">
    <location>
        <begin position="659"/>
        <end position="679"/>
    </location>
</feature>
<dbReference type="PANTHER" id="PTHR47292">
    <property type="entry name" value="TRANSCRIPTION ELONGATION FACTOR (TFIIS) FAMILY PROTEIN-RELATED"/>
    <property type="match status" value="1"/>
</dbReference>
<comment type="caution">
    <text evidence="2">The sequence shown here is derived from an EMBL/GenBank/DDBJ whole genome shotgun (WGS) entry which is preliminary data.</text>
</comment>
<accession>A0A2P5AXC2</accession>
<gene>
    <name evidence="2" type="ORF">PanWU01x14_291360</name>
</gene>
<dbReference type="OrthoDB" id="1595674at2759"/>
<name>A0A2P5AXC2_PARAD</name>
<feature type="region of interest" description="Disordered" evidence="1">
    <location>
        <begin position="1"/>
        <end position="23"/>
    </location>
</feature>
<organism evidence="2 3">
    <name type="scientific">Parasponia andersonii</name>
    <name type="common">Sponia andersonii</name>
    <dbReference type="NCBI Taxonomy" id="3476"/>
    <lineage>
        <taxon>Eukaryota</taxon>
        <taxon>Viridiplantae</taxon>
        <taxon>Streptophyta</taxon>
        <taxon>Embryophyta</taxon>
        <taxon>Tracheophyta</taxon>
        <taxon>Spermatophyta</taxon>
        <taxon>Magnoliopsida</taxon>
        <taxon>eudicotyledons</taxon>
        <taxon>Gunneridae</taxon>
        <taxon>Pentapetalae</taxon>
        <taxon>rosids</taxon>
        <taxon>fabids</taxon>
        <taxon>Rosales</taxon>
        <taxon>Cannabaceae</taxon>
        <taxon>Parasponia</taxon>
    </lineage>
</organism>
<proteinExistence type="predicted"/>
<dbReference type="AlphaFoldDB" id="A0A2P5AXC2"/>
<feature type="region of interest" description="Disordered" evidence="1">
    <location>
        <begin position="874"/>
        <end position="900"/>
    </location>
</feature>
<dbReference type="EMBL" id="JXTB01000421">
    <property type="protein sequence ID" value="PON41158.1"/>
    <property type="molecule type" value="Genomic_DNA"/>
</dbReference>
<evidence type="ECO:0000313" key="2">
    <source>
        <dbReference type="EMBL" id="PON41158.1"/>
    </source>
</evidence>
<sequence>MDHHDLKASGTENNVGNPCSPKKPILVGKGNTLGKCHEESADASVGPRRKGYEDHEINSCKAEKLQGIERSDHISSSDYTKETVSDLRPSFIISTQRSSVLEKQIFADGSPMVMPHCNEAKVTEIVKNSDASSKVNTPLKKISVNSDISSDSGQPLDNDLQTGMNRYWVNTGENGLKSGIQAIFSDKQCKTESSSSNSSHVILPASSNDSCQETSLDIQSCKVMKKNGMDTSTCTDFKIILKDPASGNLLPGLAIRKSEDKLEGTISPGKGCNLAKVAEILDGVRTMSGDYVARMSSDDNNYVTIENIHSSNSDSFKKETEKVATHGKAKLLYKLEDVVDMAPRPRVTREVDQESEVSRISSSAEGRNSEVIWQRFVDSVDSNGKSCLTETGSVIQQCKGQDESFSFCSMKEVLDTRTLARNESLCSEGKGAKEPFADIGRKVTHDVIDGLHGQELSYRTMKDASLTSLDRTGHLSRIDLNEDLLEHGVEYIQQFAKDTVPNHVESVSKPKAVVAKSGIPLYIPTPPKVQKEWELSGWRGSAVSSAFRPTSITKNCIENNKAMSTNDKNGIEGHVFANRIDLNIAATGVDFDVESLKDKPAVAESSFPSKMEVGSHARKLDIDLNCVSENDDDCHQSSHITSLSRNSVRDFDLNDYPTSMDSPNFSIGPTSMSRNSGQGNKALRSRGSDSPPVSSVENPKPQDLRSLRSTYPTDLGSMPDFFPGHVQPILVAAPHMLPSNEQLPRIAFLQPQLAYAQAPPHVFRVDPKDGLSLTAGTHNVLPYRVDPHSTTIISHVLSSGGLSAFPCAPHVFQVPHGSGSGNIAVTRPNTDIYNGMNNSLENINRGKNGGQLCIPSSNSTTEEQTKSFQQVGLSATGVKRREPDGGWDPQLSCRQMTSWR</sequence>
<dbReference type="Proteomes" id="UP000237105">
    <property type="component" value="Unassembled WGS sequence"/>
</dbReference>
<reference evidence="3" key="1">
    <citation type="submission" date="2016-06" db="EMBL/GenBank/DDBJ databases">
        <title>Parallel loss of symbiosis genes in relatives of nitrogen-fixing non-legume Parasponia.</title>
        <authorList>
            <person name="Van Velzen R."/>
            <person name="Holmer R."/>
            <person name="Bu F."/>
            <person name="Rutten L."/>
            <person name="Van Zeijl A."/>
            <person name="Liu W."/>
            <person name="Santuari L."/>
            <person name="Cao Q."/>
            <person name="Sharma T."/>
            <person name="Shen D."/>
            <person name="Roswanjaya Y."/>
            <person name="Wardhani T."/>
            <person name="Kalhor M.S."/>
            <person name="Jansen J."/>
            <person name="Van den Hoogen J."/>
            <person name="Gungor B."/>
            <person name="Hartog M."/>
            <person name="Hontelez J."/>
            <person name="Verver J."/>
            <person name="Yang W.-C."/>
            <person name="Schijlen E."/>
            <person name="Repin R."/>
            <person name="Schilthuizen M."/>
            <person name="Schranz E."/>
            <person name="Heidstra R."/>
            <person name="Miyata K."/>
            <person name="Fedorova E."/>
            <person name="Kohlen W."/>
            <person name="Bisseling T."/>
            <person name="Smit S."/>
            <person name="Geurts R."/>
        </authorList>
    </citation>
    <scope>NUCLEOTIDE SEQUENCE [LARGE SCALE GENOMIC DNA]</scope>
    <source>
        <strain evidence="3">cv. WU1-14</strain>
    </source>
</reference>
<feature type="region of interest" description="Disordered" evidence="1">
    <location>
        <begin position="659"/>
        <end position="710"/>
    </location>
</feature>
<dbReference type="PANTHER" id="PTHR47292:SF3">
    <property type="entry name" value="PROTEIN WAVE"/>
    <property type="match status" value="1"/>
</dbReference>
<keyword evidence="3" id="KW-1185">Reference proteome</keyword>
<evidence type="ECO:0000256" key="1">
    <source>
        <dbReference type="SAM" id="MobiDB-lite"/>
    </source>
</evidence>
<evidence type="ECO:0000313" key="3">
    <source>
        <dbReference type="Proteomes" id="UP000237105"/>
    </source>
</evidence>